<dbReference type="GO" id="GO:0003756">
    <property type="term" value="F:protein disulfide isomerase activity"/>
    <property type="evidence" value="ECO:0007669"/>
    <property type="project" value="TreeGrafter"/>
</dbReference>
<dbReference type="Gene3D" id="3.40.30.10">
    <property type="entry name" value="Glutaredoxin"/>
    <property type="match status" value="1"/>
</dbReference>
<dbReference type="SUPFAM" id="SSF52833">
    <property type="entry name" value="Thioredoxin-like"/>
    <property type="match status" value="1"/>
</dbReference>
<accession>A0AAN8EVZ4</accession>
<dbReference type="PANTHER" id="PTHR46295:SF1">
    <property type="entry name" value="ENDOPLASMIC RETICULUM RESIDENT PROTEIN 44"/>
    <property type="match status" value="1"/>
</dbReference>
<dbReference type="Pfam" id="PF13848">
    <property type="entry name" value="Thioredoxin_6"/>
    <property type="match status" value="1"/>
</dbReference>
<gene>
    <name evidence="1" type="ORF">GCK32_013362</name>
</gene>
<dbReference type="Proteomes" id="UP001331761">
    <property type="component" value="Unassembled WGS sequence"/>
</dbReference>
<dbReference type="InterPro" id="IPR036249">
    <property type="entry name" value="Thioredoxin-like_sf"/>
</dbReference>
<comment type="caution">
    <text evidence="1">The sequence shown here is derived from an EMBL/GenBank/DDBJ whole genome shotgun (WGS) entry which is preliminary data.</text>
</comment>
<sequence length="186" mass="21557">MKHWITDKCIPLVREVTFQNVEGLTEEGLPFLIFFRDPARKDHDKLFIDAVTRELSSERLTINPLLADGHVFAHPLHHLGKTFEDLPVLAIDSFVHMFVFPDISQLSTPGVLKQFVDDLHSGVLHQRHHGQAESQQQMLQKFKQDNDITADLQDRREEEIQPAPESVFKELRPSEKRYSLLQKTEL</sequence>
<evidence type="ECO:0000313" key="1">
    <source>
        <dbReference type="EMBL" id="KAK5969291.1"/>
    </source>
</evidence>
<dbReference type="InterPro" id="IPR052643">
    <property type="entry name" value="ERP44"/>
</dbReference>
<proteinExistence type="predicted"/>
<name>A0AAN8EVZ4_TRICO</name>
<reference evidence="1 2" key="1">
    <citation type="submission" date="2019-10" db="EMBL/GenBank/DDBJ databases">
        <title>Assembly and Annotation for the nematode Trichostrongylus colubriformis.</title>
        <authorList>
            <person name="Martin J."/>
        </authorList>
    </citation>
    <scope>NUCLEOTIDE SEQUENCE [LARGE SCALE GENOMIC DNA]</scope>
    <source>
        <strain evidence="1">G859</strain>
        <tissue evidence="1">Whole worm</tissue>
    </source>
</reference>
<dbReference type="PANTHER" id="PTHR46295">
    <property type="entry name" value="ENDOPLASMIC RETICULUM RESIDENT PROTEIN 44"/>
    <property type="match status" value="1"/>
</dbReference>
<dbReference type="GO" id="GO:0006457">
    <property type="term" value="P:protein folding"/>
    <property type="evidence" value="ECO:0007669"/>
    <property type="project" value="TreeGrafter"/>
</dbReference>
<protein>
    <submittedName>
        <fullName evidence="1">Endoplasmic reticulum resident protein 44</fullName>
    </submittedName>
</protein>
<evidence type="ECO:0000313" key="2">
    <source>
        <dbReference type="Proteomes" id="UP001331761"/>
    </source>
</evidence>
<dbReference type="GO" id="GO:0005793">
    <property type="term" value="C:endoplasmic reticulum-Golgi intermediate compartment"/>
    <property type="evidence" value="ECO:0007669"/>
    <property type="project" value="TreeGrafter"/>
</dbReference>
<organism evidence="1 2">
    <name type="scientific">Trichostrongylus colubriformis</name>
    <name type="common">Black scour worm</name>
    <dbReference type="NCBI Taxonomy" id="6319"/>
    <lineage>
        <taxon>Eukaryota</taxon>
        <taxon>Metazoa</taxon>
        <taxon>Ecdysozoa</taxon>
        <taxon>Nematoda</taxon>
        <taxon>Chromadorea</taxon>
        <taxon>Rhabditida</taxon>
        <taxon>Rhabditina</taxon>
        <taxon>Rhabditomorpha</taxon>
        <taxon>Strongyloidea</taxon>
        <taxon>Trichostrongylidae</taxon>
        <taxon>Trichostrongylus</taxon>
    </lineage>
</organism>
<dbReference type="GO" id="GO:0005789">
    <property type="term" value="C:endoplasmic reticulum membrane"/>
    <property type="evidence" value="ECO:0007669"/>
    <property type="project" value="TreeGrafter"/>
</dbReference>
<dbReference type="AlphaFoldDB" id="A0AAN8EVZ4"/>
<dbReference type="EMBL" id="WIXE01020327">
    <property type="protein sequence ID" value="KAK5969291.1"/>
    <property type="molecule type" value="Genomic_DNA"/>
</dbReference>
<keyword evidence="2" id="KW-1185">Reference proteome</keyword>